<evidence type="ECO:0000259" key="1">
    <source>
        <dbReference type="Pfam" id="PF01850"/>
    </source>
</evidence>
<accession>A0AAF1JZ21</accession>
<feature type="domain" description="PIN" evidence="1">
    <location>
        <begin position="6"/>
        <end position="110"/>
    </location>
</feature>
<reference evidence="2" key="2">
    <citation type="journal article" date="2021" name="Syst. Appl. Microbiol.">
        <title>Roseomonas hellenica sp. nov., isolated from roots of wild-growing Alkanna tinctoria.</title>
        <authorList>
            <person name="Rat A."/>
            <person name="Naranjo H.D."/>
            <person name="Lebbe L."/>
            <person name="Cnockaert M."/>
            <person name="Krigas N."/>
            <person name="Grigoriadou K."/>
            <person name="Maloupa E."/>
            <person name="Willems A."/>
        </authorList>
    </citation>
    <scope>NUCLEOTIDE SEQUENCE</scope>
    <source>
        <strain evidence="2">LMG 28251</strain>
    </source>
</reference>
<dbReference type="EMBL" id="JAAEDH010000017">
    <property type="protein sequence ID" value="MBR0656335.1"/>
    <property type="molecule type" value="Genomic_DNA"/>
</dbReference>
<evidence type="ECO:0000313" key="2">
    <source>
        <dbReference type="EMBL" id="MBR0656335.1"/>
    </source>
</evidence>
<sequence>MTVRSLLDSSAIIALLRREPGGSVVEEALEDAAMSSVNAAETVSILIRFGDDPSRAERYLIDLGLPIIAFDAAQWASTGTLAARNRGVLSLCLATAASLDIAILTANRAWAGLGLTQDIRLIR</sequence>
<dbReference type="InterPro" id="IPR029060">
    <property type="entry name" value="PIN-like_dom_sf"/>
</dbReference>
<gene>
    <name evidence="2" type="ORF">GXW79_14730</name>
</gene>
<proteinExistence type="predicted"/>
<dbReference type="RefSeq" id="WP_211875178.1">
    <property type="nucleotide sequence ID" value="NZ_JAAEDH010000017.1"/>
</dbReference>
<dbReference type="Proteomes" id="UP001196068">
    <property type="component" value="Unassembled WGS sequence"/>
</dbReference>
<dbReference type="AlphaFoldDB" id="A0AAF1JZ21"/>
<reference evidence="2" key="1">
    <citation type="submission" date="2020-01" db="EMBL/GenBank/DDBJ databases">
        <authorList>
            <person name="Rat A."/>
        </authorList>
    </citation>
    <scope>NUCLEOTIDE SEQUENCE</scope>
    <source>
        <strain evidence="2">LMG 28251</strain>
    </source>
</reference>
<protein>
    <submittedName>
        <fullName evidence="2">Type II toxin-antitoxin system VapC family toxin</fullName>
    </submittedName>
</protein>
<name>A0AAF1JZ21_9PROT</name>
<dbReference type="Pfam" id="PF01850">
    <property type="entry name" value="PIN"/>
    <property type="match status" value="1"/>
</dbReference>
<evidence type="ECO:0000313" key="3">
    <source>
        <dbReference type="Proteomes" id="UP001196068"/>
    </source>
</evidence>
<dbReference type="Gene3D" id="3.40.50.1010">
    <property type="entry name" value="5'-nuclease"/>
    <property type="match status" value="1"/>
</dbReference>
<keyword evidence="3" id="KW-1185">Reference proteome</keyword>
<comment type="caution">
    <text evidence="2">The sequence shown here is derived from an EMBL/GenBank/DDBJ whole genome shotgun (WGS) entry which is preliminary data.</text>
</comment>
<dbReference type="SUPFAM" id="SSF88723">
    <property type="entry name" value="PIN domain-like"/>
    <property type="match status" value="1"/>
</dbReference>
<dbReference type="InterPro" id="IPR002716">
    <property type="entry name" value="PIN_dom"/>
</dbReference>
<organism evidence="2 3">
    <name type="scientific">Plastoroseomonas arctica</name>
    <dbReference type="NCBI Taxonomy" id="1509237"/>
    <lineage>
        <taxon>Bacteria</taxon>
        <taxon>Pseudomonadati</taxon>
        <taxon>Pseudomonadota</taxon>
        <taxon>Alphaproteobacteria</taxon>
        <taxon>Acetobacterales</taxon>
        <taxon>Acetobacteraceae</taxon>
        <taxon>Plastoroseomonas</taxon>
    </lineage>
</organism>